<dbReference type="Proteomes" id="UP000187464">
    <property type="component" value="Chromosome I"/>
</dbReference>
<organism evidence="1 2">
    <name type="scientific">Proteiniphilum saccharofermentans</name>
    <dbReference type="NCBI Taxonomy" id="1642647"/>
    <lineage>
        <taxon>Bacteria</taxon>
        <taxon>Pseudomonadati</taxon>
        <taxon>Bacteroidota</taxon>
        <taxon>Bacteroidia</taxon>
        <taxon>Bacteroidales</taxon>
        <taxon>Dysgonomonadaceae</taxon>
        <taxon>Proteiniphilum</taxon>
    </lineage>
</organism>
<dbReference type="STRING" id="1642647.PSM36_1784"/>
<keyword evidence="2" id="KW-1185">Reference proteome</keyword>
<protein>
    <submittedName>
        <fullName evidence="1">Uncharacterized protein</fullName>
    </submittedName>
</protein>
<dbReference type="EMBL" id="LT605205">
    <property type="protein sequence ID" value="SCD20601.1"/>
    <property type="molecule type" value="Genomic_DNA"/>
</dbReference>
<name>A0A1R3SYM5_9BACT</name>
<dbReference type="AlphaFoldDB" id="A0A1R3SYM5"/>
<accession>A0A1R3SYM5</accession>
<gene>
    <name evidence="1" type="ORF">PSM36_1784</name>
</gene>
<proteinExistence type="predicted"/>
<reference evidence="1 2" key="1">
    <citation type="submission" date="2016-08" db="EMBL/GenBank/DDBJ databases">
        <authorList>
            <person name="Seilhamer J.J."/>
        </authorList>
    </citation>
    <scope>NUCLEOTIDE SEQUENCE [LARGE SCALE GENOMIC DNA]</scope>
    <source>
        <strain evidence="1">M3/6</strain>
    </source>
</reference>
<evidence type="ECO:0000313" key="1">
    <source>
        <dbReference type="EMBL" id="SCD20601.1"/>
    </source>
</evidence>
<evidence type="ECO:0000313" key="2">
    <source>
        <dbReference type="Proteomes" id="UP000187464"/>
    </source>
</evidence>
<sequence length="74" mass="8794">MVSYLNSACDNCMKHAEHEKRLYCVNVAEREVFDIFRILGVPMNEQDILVRTINKENTCWYNLKMLLDTLVRNK</sequence>
<dbReference type="KEGG" id="psac:PSM36_1784"/>